<dbReference type="GO" id="GO:0016787">
    <property type="term" value="F:hydrolase activity"/>
    <property type="evidence" value="ECO:0007669"/>
    <property type="project" value="UniProtKB-KW"/>
</dbReference>
<keyword evidence="4" id="KW-0540">Nuclease</keyword>
<evidence type="ECO:0000256" key="5">
    <source>
        <dbReference type="ARBA" id="ARBA00022723"/>
    </source>
</evidence>
<proteinExistence type="inferred from homology"/>
<dbReference type="HOGENOM" id="CLU_018552_1_4_1"/>
<evidence type="ECO:0000256" key="2">
    <source>
        <dbReference type="ARBA" id="ARBA00004123"/>
    </source>
</evidence>
<keyword evidence="11" id="KW-1185">Reference proteome</keyword>
<dbReference type="GO" id="GO:0005634">
    <property type="term" value="C:nucleus"/>
    <property type="evidence" value="ECO:0007669"/>
    <property type="project" value="UniProtKB-SubCell"/>
</dbReference>
<dbReference type="PANTHER" id="PTHR22930:SF85">
    <property type="entry name" value="GH03217P-RELATED"/>
    <property type="match status" value="1"/>
</dbReference>
<accession>A0A067TN11</accession>
<feature type="compositionally biased region" description="Acidic residues" evidence="8">
    <location>
        <begin position="33"/>
        <end position="53"/>
    </location>
</feature>
<organism evidence="10 11">
    <name type="scientific">Galerina marginata (strain CBS 339.88)</name>
    <dbReference type="NCBI Taxonomy" id="685588"/>
    <lineage>
        <taxon>Eukaryota</taxon>
        <taxon>Fungi</taxon>
        <taxon>Dikarya</taxon>
        <taxon>Basidiomycota</taxon>
        <taxon>Agaricomycotina</taxon>
        <taxon>Agaricomycetes</taxon>
        <taxon>Agaricomycetidae</taxon>
        <taxon>Agaricales</taxon>
        <taxon>Agaricineae</taxon>
        <taxon>Strophariaceae</taxon>
        <taxon>Galerina</taxon>
    </lineage>
</organism>
<feature type="compositionally biased region" description="Low complexity" evidence="8">
    <location>
        <begin position="54"/>
        <end position="66"/>
    </location>
</feature>
<evidence type="ECO:0000259" key="9">
    <source>
        <dbReference type="Pfam" id="PF13359"/>
    </source>
</evidence>
<evidence type="ECO:0000256" key="6">
    <source>
        <dbReference type="ARBA" id="ARBA00022801"/>
    </source>
</evidence>
<sequence>MPNRTDRQLAADALHRAFLVNFIAELESRELDYSSDSEGEDSDDSDDSDDSMDSSDSSATSSSSESSSDDDSDFMTPAETYVHHMGNLYHQRYMAERTEIPKTQALMQFLLGDYKDRFPHIFRSYLRIDPDCFDSLVDAIHDDDIFHNNSNNSQMPVDEQVAIALYRFGHYGNAASIMKVALQFGVGFGTVHLVTTRVLKACCSERFRSSSVQWASERIKAEAKDWVEKNSCPAWRNGWLMVDGTLVPLFRRPGYFGNVFFDRKSNYSLNVQLVSMPNCDIVDYSVGLPGSQHDASAWEETRTYQQHEQLLANDEWVWADSAYPLKTWCQSPYKK</sequence>
<comment type="subcellular location">
    <subcellularLocation>
        <location evidence="2">Nucleus</location>
    </subcellularLocation>
</comment>
<name>A0A067TN11_GALM3</name>
<evidence type="ECO:0000313" key="11">
    <source>
        <dbReference type="Proteomes" id="UP000027222"/>
    </source>
</evidence>
<dbReference type="InterPro" id="IPR045249">
    <property type="entry name" value="HARBI1-like"/>
</dbReference>
<feature type="domain" description="DDE Tnp4" evidence="9">
    <location>
        <begin position="242"/>
        <end position="334"/>
    </location>
</feature>
<dbReference type="GO" id="GO:0046872">
    <property type="term" value="F:metal ion binding"/>
    <property type="evidence" value="ECO:0007669"/>
    <property type="project" value="UniProtKB-KW"/>
</dbReference>
<protein>
    <recommendedName>
        <fullName evidence="9">DDE Tnp4 domain-containing protein</fullName>
    </recommendedName>
</protein>
<evidence type="ECO:0000256" key="1">
    <source>
        <dbReference type="ARBA" id="ARBA00001968"/>
    </source>
</evidence>
<dbReference type="STRING" id="685588.A0A067TN11"/>
<evidence type="ECO:0000256" key="7">
    <source>
        <dbReference type="ARBA" id="ARBA00023242"/>
    </source>
</evidence>
<dbReference type="PANTHER" id="PTHR22930">
    <property type="match status" value="1"/>
</dbReference>
<gene>
    <name evidence="10" type="ORF">GALMADRAFT_60427</name>
</gene>
<dbReference type="EMBL" id="KL142371">
    <property type="protein sequence ID" value="KDR81304.1"/>
    <property type="molecule type" value="Genomic_DNA"/>
</dbReference>
<evidence type="ECO:0000256" key="4">
    <source>
        <dbReference type="ARBA" id="ARBA00022722"/>
    </source>
</evidence>
<keyword evidence="7" id="KW-0539">Nucleus</keyword>
<feature type="region of interest" description="Disordered" evidence="8">
    <location>
        <begin position="30"/>
        <end position="76"/>
    </location>
</feature>
<evidence type="ECO:0000313" key="10">
    <source>
        <dbReference type="EMBL" id="KDR81304.1"/>
    </source>
</evidence>
<keyword evidence="5" id="KW-0479">Metal-binding</keyword>
<evidence type="ECO:0000256" key="3">
    <source>
        <dbReference type="ARBA" id="ARBA00006958"/>
    </source>
</evidence>
<dbReference type="AlphaFoldDB" id="A0A067TN11"/>
<dbReference type="OrthoDB" id="3246760at2759"/>
<dbReference type="Pfam" id="PF13359">
    <property type="entry name" value="DDE_Tnp_4"/>
    <property type="match status" value="1"/>
</dbReference>
<keyword evidence="6" id="KW-0378">Hydrolase</keyword>
<reference evidence="11" key="1">
    <citation type="journal article" date="2014" name="Proc. Natl. Acad. Sci. U.S.A.">
        <title>Extensive sampling of basidiomycete genomes demonstrates inadequacy of the white-rot/brown-rot paradigm for wood decay fungi.</title>
        <authorList>
            <person name="Riley R."/>
            <person name="Salamov A.A."/>
            <person name="Brown D.W."/>
            <person name="Nagy L.G."/>
            <person name="Floudas D."/>
            <person name="Held B.W."/>
            <person name="Levasseur A."/>
            <person name="Lombard V."/>
            <person name="Morin E."/>
            <person name="Otillar R."/>
            <person name="Lindquist E.A."/>
            <person name="Sun H."/>
            <person name="LaButti K.M."/>
            <person name="Schmutz J."/>
            <person name="Jabbour D."/>
            <person name="Luo H."/>
            <person name="Baker S.E."/>
            <person name="Pisabarro A.G."/>
            <person name="Walton J.D."/>
            <person name="Blanchette R.A."/>
            <person name="Henrissat B."/>
            <person name="Martin F."/>
            <person name="Cullen D."/>
            <person name="Hibbett D.S."/>
            <person name="Grigoriev I.V."/>
        </authorList>
    </citation>
    <scope>NUCLEOTIDE SEQUENCE [LARGE SCALE GENOMIC DNA]</scope>
    <source>
        <strain evidence="11">CBS 339.88</strain>
    </source>
</reference>
<comment type="similarity">
    <text evidence="3">Belongs to the HARBI1 family.</text>
</comment>
<dbReference type="GO" id="GO:0004518">
    <property type="term" value="F:nuclease activity"/>
    <property type="evidence" value="ECO:0007669"/>
    <property type="project" value="UniProtKB-KW"/>
</dbReference>
<dbReference type="Proteomes" id="UP000027222">
    <property type="component" value="Unassembled WGS sequence"/>
</dbReference>
<comment type="cofactor">
    <cofactor evidence="1">
        <name>a divalent metal cation</name>
        <dbReference type="ChEBI" id="CHEBI:60240"/>
    </cofactor>
</comment>
<dbReference type="InterPro" id="IPR027806">
    <property type="entry name" value="HARBI1_dom"/>
</dbReference>
<evidence type="ECO:0000256" key="8">
    <source>
        <dbReference type="SAM" id="MobiDB-lite"/>
    </source>
</evidence>